<dbReference type="RefSeq" id="WP_094104173.1">
    <property type="nucleotide sequence ID" value="NZ_CP085473.1"/>
</dbReference>
<dbReference type="PANTHER" id="PTHR32502:SF23">
    <property type="entry name" value="TRANSPORT PROTEIN, PTS SYSTEM"/>
    <property type="match status" value="1"/>
</dbReference>
<gene>
    <name evidence="2" type="ORF">S100892_00105</name>
</gene>
<keyword evidence="1" id="KW-0472">Membrane</keyword>
<organism evidence="2 3">
    <name type="scientific">Pediococcus pentosaceus</name>
    <dbReference type="NCBI Taxonomy" id="1255"/>
    <lineage>
        <taxon>Bacteria</taxon>
        <taxon>Bacillati</taxon>
        <taxon>Bacillota</taxon>
        <taxon>Bacilli</taxon>
        <taxon>Lactobacillales</taxon>
        <taxon>Lactobacillaceae</taxon>
        <taxon>Pediococcus</taxon>
    </lineage>
</organism>
<dbReference type="GO" id="GO:0009401">
    <property type="term" value="P:phosphoenolpyruvate-dependent sugar phosphotransferase system"/>
    <property type="evidence" value="ECO:0007669"/>
    <property type="project" value="InterPro"/>
</dbReference>
<dbReference type="Proteomes" id="UP000196118">
    <property type="component" value="Plasmid pPC892-2"/>
</dbReference>
<reference evidence="2 3" key="1">
    <citation type="submission" date="2017-05" db="EMBL/GenBank/DDBJ databases">
        <title>Genome sequence of Pediococcus pentosaceus strain SRCM100892.</title>
        <authorList>
            <person name="Cho S.H."/>
        </authorList>
    </citation>
    <scope>NUCLEOTIDE SEQUENCE [LARGE SCALE GENOMIC DNA]</scope>
    <source>
        <strain evidence="2 3">SRCM100892</strain>
        <plasmid evidence="3">Plasmid ppc892-2</plasmid>
    </source>
</reference>
<sequence length="276" mass="30589">MADVPQQSKKELHHRVSQFFWRSWAIQASWNYERQMNMGFLYGIAPTIDRLYDNSPKGIEKKKEAYRRHMAFYNCTPQTSSFVLGLSASMEEEYAKDPDSFDPDSINAVKSSLMGPLSGIGDSLFQGTFRVLAFGLGISLARQGSVAGPILAMVISLIPSIGFTWYGGQLGYVAGQKYLKKLTASGMMDRIMYLVTIVGLMVIGSMIASMIGITTPLAMGKAFKLQKTLDTIFPQMIPLAVTFFMYWLLRKKVSTTWILVISIVGGILLSVLGVFA</sequence>
<feature type="transmembrane region" description="Helical" evidence="1">
    <location>
        <begin position="150"/>
        <end position="170"/>
    </location>
</feature>
<accession>A0A1Y0VKG0</accession>
<dbReference type="EMBL" id="CP021472">
    <property type="protein sequence ID" value="ARW18711.1"/>
    <property type="molecule type" value="Genomic_DNA"/>
</dbReference>
<evidence type="ECO:0000313" key="3">
    <source>
        <dbReference type="Proteomes" id="UP000196118"/>
    </source>
</evidence>
<name>A0A1Y0VKG0_PEDPE</name>
<dbReference type="AlphaFoldDB" id="A0A1Y0VKG0"/>
<keyword evidence="1" id="KW-0812">Transmembrane</keyword>
<dbReference type="Pfam" id="PF03613">
    <property type="entry name" value="EIID-AGA"/>
    <property type="match status" value="1"/>
</dbReference>
<evidence type="ECO:0000313" key="2">
    <source>
        <dbReference type="EMBL" id="ARW18711.1"/>
    </source>
</evidence>
<feature type="transmembrane region" description="Helical" evidence="1">
    <location>
        <begin position="191"/>
        <end position="212"/>
    </location>
</feature>
<proteinExistence type="predicted"/>
<keyword evidence="1" id="KW-1133">Transmembrane helix</keyword>
<geneLocation type="plasmid" evidence="3">
    <name>ppc892-2</name>
</geneLocation>
<dbReference type="GO" id="GO:0005886">
    <property type="term" value="C:plasma membrane"/>
    <property type="evidence" value="ECO:0007669"/>
    <property type="project" value="TreeGrafter"/>
</dbReference>
<feature type="transmembrane region" description="Helical" evidence="1">
    <location>
        <begin position="232"/>
        <end position="249"/>
    </location>
</feature>
<dbReference type="InterPro" id="IPR004704">
    <property type="entry name" value="PTS_IID_man"/>
</dbReference>
<dbReference type="PROSITE" id="PS51108">
    <property type="entry name" value="PTS_EIID"/>
    <property type="match status" value="1"/>
</dbReference>
<keyword evidence="2" id="KW-0614">Plasmid</keyword>
<protein>
    <submittedName>
        <fullName evidence="2">Fructose permease IID component</fullName>
    </submittedName>
</protein>
<dbReference type="InterPro" id="IPR050303">
    <property type="entry name" value="GatZ_KbaZ_carbometab"/>
</dbReference>
<feature type="transmembrane region" description="Helical" evidence="1">
    <location>
        <begin position="256"/>
        <end position="275"/>
    </location>
</feature>
<evidence type="ECO:0000256" key="1">
    <source>
        <dbReference type="SAM" id="Phobius"/>
    </source>
</evidence>
<dbReference type="PANTHER" id="PTHR32502">
    <property type="entry name" value="N-ACETYLGALACTOSAMINE PERMEASE II COMPONENT-RELATED"/>
    <property type="match status" value="1"/>
</dbReference>